<evidence type="ECO:0000259" key="2">
    <source>
        <dbReference type="Pfam" id="PF00535"/>
    </source>
</evidence>
<name>A0AAV5P9P8_CELCE</name>
<sequence>MTPVVDVVVAVHDLRREIGRAAASVLAARVPVRLTIVAHHLRADEVLGALGAVAEDDRLRVVELHDGQRSPAGPFNHGLALADARYVAIMGSDDFVEADALDAWVALAEERSTDYLLVPLRHQDGARSHDPLVRRGRTEPLDLVRDRLVYRTAPLGLVRRTYLEKLGTRLTPGLRTGEDIELGLALLTGGGRVDHDPGLPAYVMGADAPERVTLEPRPAAAELEPVERLLGTSTVASLGPRVRLAVAIKLVRFHVVPAMTRRPEREAWEDDDLACLDRVVRGIVRLAPRVAGAVSVADARLLRAARSRRADVVAAAARRWLDGSPVDRALTRSPWRTIDVDGPGRRAVVLRRATVRAPGSARTEGSPEPSRAGRPPTTATALRAAWARKGLPPRTQLPPRVNAAVDYVADHPRSLPGRVAAWRFGTVRRDAVPPPTSLPPTPTRVYIGPVNYSEQGYAWARALERARPDVGARNMSVEVPRGFAFRSDTEVPEAVYHRSRAWQEAELAAVRRFTHALVEAERPLFGRLFWRDVEAEGAELAAAGVSTAYLAHGTDVRLPSRHVRRTPWSPYLDPDMYVARHEAEARRNIDLLDRLGRPLFVSTPDLLADLPRAAWVPVVVEPDRWSVARGDERSVPVVAHVPSNAGIKGTELIRPAMQRLHDRGIIEYREISGVPSSRMPSLWADADIVLDQFRLGSYGVAACEAMAAGCVVVGHVLDDVRATVRAAAGRELPVVEAAPDVIEAVVEDLARDASRRSEVADAGREFVRAVHDGEMSARVLLDAWIDPHVPD</sequence>
<dbReference type="EMBL" id="BSTG01000003">
    <property type="protein sequence ID" value="GLY58072.1"/>
    <property type="molecule type" value="Genomic_DNA"/>
</dbReference>
<dbReference type="SUPFAM" id="SSF53756">
    <property type="entry name" value="UDP-Glycosyltransferase/glycogen phosphorylase"/>
    <property type="match status" value="1"/>
</dbReference>
<reference evidence="4 5" key="1">
    <citation type="submission" date="2019-07" db="EMBL/GenBank/DDBJ databases">
        <title>Complete Genome Sequence and Methylome Analysis of Arthrobacter luteus NEB113.</title>
        <authorList>
            <person name="Fomenkov A."/>
            <person name="Anton B.P."/>
            <person name="Vincze T."/>
            <person name="Roberts R.J."/>
        </authorList>
    </citation>
    <scope>NUCLEOTIDE SEQUENCE [LARGE SCALE GENOMIC DNA]</scope>
    <source>
        <strain evidence="4 5">NEB113</strain>
    </source>
</reference>
<feature type="compositionally biased region" description="Low complexity" evidence="1">
    <location>
        <begin position="369"/>
        <end position="378"/>
    </location>
</feature>
<gene>
    <name evidence="3" type="ORF">Ccel01_26740</name>
    <name evidence="4" type="ORF">FOG94_16120</name>
</gene>
<evidence type="ECO:0000313" key="3">
    <source>
        <dbReference type="EMBL" id="GLY58072.1"/>
    </source>
</evidence>
<dbReference type="Pfam" id="PF00535">
    <property type="entry name" value="Glycos_transf_2"/>
    <property type="match status" value="1"/>
</dbReference>
<reference evidence="3" key="2">
    <citation type="submission" date="2023-03" db="EMBL/GenBank/DDBJ databases">
        <title>Cellulosimicrobium cellulans NBRC 103059.</title>
        <authorList>
            <person name="Ichikawa N."/>
            <person name="Sato H."/>
            <person name="Tonouchi N."/>
        </authorList>
    </citation>
    <scope>NUCLEOTIDE SEQUENCE</scope>
    <source>
        <strain evidence="3">NBRC 103059</strain>
    </source>
</reference>
<evidence type="ECO:0000256" key="1">
    <source>
        <dbReference type="SAM" id="MobiDB-lite"/>
    </source>
</evidence>
<feature type="domain" description="Glycosyltransferase 2-like" evidence="2">
    <location>
        <begin position="54"/>
        <end position="166"/>
    </location>
</feature>
<proteinExistence type="predicted"/>
<evidence type="ECO:0000313" key="4">
    <source>
        <dbReference type="EMBL" id="QDP76429.1"/>
    </source>
</evidence>
<evidence type="ECO:0000313" key="6">
    <source>
        <dbReference type="Proteomes" id="UP001165168"/>
    </source>
</evidence>
<dbReference type="InterPro" id="IPR029044">
    <property type="entry name" value="Nucleotide-diphossugar_trans"/>
</dbReference>
<protein>
    <submittedName>
        <fullName evidence="4">Glycosyltransferase</fullName>
    </submittedName>
</protein>
<dbReference type="AlphaFoldDB" id="A0AAV5P9P8"/>
<keyword evidence="5" id="KW-1185">Reference proteome</keyword>
<evidence type="ECO:0000313" key="5">
    <source>
        <dbReference type="Proteomes" id="UP000319068"/>
    </source>
</evidence>
<dbReference type="RefSeq" id="WP_137281179.1">
    <property type="nucleotide sequence ID" value="NZ_BSTG01000003.1"/>
</dbReference>
<dbReference type="Gene3D" id="3.40.50.2000">
    <property type="entry name" value="Glycogen Phosphorylase B"/>
    <property type="match status" value="1"/>
</dbReference>
<accession>A0AAV5P9P8</accession>
<feature type="region of interest" description="Disordered" evidence="1">
    <location>
        <begin position="355"/>
        <end position="378"/>
    </location>
</feature>
<organism evidence="3 6">
    <name type="scientific">Cellulosimicrobium cellulans</name>
    <name type="common">Arthrobacter luteus</name>
    <dbReference type="NCBI Taxonomy" id="1710"/>
    <lineage>
        <taxon>Bacteria</taxon>
        <taxon>Bacillati</taxon>
        <taxon>Actinomycetota</taxon>
        <taxon>Actinomycetes</taxon>
        <taxon>Micrococcales</taxon>
        <taxon>Promicromonosporaceae</taxon>
        <taxon>Cellulosimicrobium</taxon>
    </lineage>
</organism>
<dbReference type="EMBL" id="CP041694">
    <property type="protein sequence ID" value="QDP76429.1"/>
    <property type="molecule type" value="Genomic_DNA"/>
</dbReference>
<dbReference type="Proteomes" id="UP000319068">
    <property type="component" value="Chromosome"/>
</dbReference>
<dbReference type="InterPro" id="IPR001173">
    <property type="entry name" value="Glyco_trans_2-like"/>
</dbReference>
<dbReference type="Proteomes" id="UP001165168">
    <property type="component" value="Unassembled WGS sequence"/>
</dbReference>
<dbReference type="SUPFAM" id="SSF53448">
    <property type="entry name" value="Nucleotide-diphospho-sugar transferases"/>
    <property type="match status" value="1"/>
</dbReference>
<dbReference type="Gene3D" id="3.90.550.10">
    <property type="entry name" value="Spore Coat Polysaccharide Biosynthesis Protein SpsA, Chain A"/>
    <property type="match status" value="1"/>
</dbReference>
<dbReference type="CDD" id="cd00761">
    <property type="entry name" value="Glyco_tranf_GTA_type"/>
    <property type="match status" value="1"/>
</dbReference>